<evidence type="ECO:0000313" key="6">
    <source>
        <dbReference type="EMBL" id="SDN86932.1"/>
    </source>
</evidence>
<gene>
    <name evidence="6" type="ORF">SAMN04487957_102228</name>
</gene>
<protein>
    <submittedName>
        <fullName evidence="6">Diguanylate cyclase (GGDEF) domain-containing protein</fullName>
    </submittedName>
</protein>
<dbReference type="PROSITE" id="PS50887">
    <property type="entry name" value="GGDEF"/>
    <property type="match status" value="1"/>
</dbReference>
<feature type="domain" description="CBS" evidence="5">
    <location>
        <begin position="288"/>
        <end position="348"/>
    </location>
</feature>
<sequence length="599" mass="66723">MTVMWESSEVRVAAVDPLVEELEQVLAAESLVPLFQPIVDGQRMEIFGYEALIRGPSDSPLHSPMTLFDTAGRAGRLVELDLLCRRLAIQRFSALGLDGLLFLNVMPLSLVQEDFREGLTASYLALAGLSCERVVIELTEHTPIHDYQVMRQAVDHYRSMGFRVAIDDLGAGYAGLRHWSELTPDFVKIDRHFVQDVDRDPNKRQFLASLLDVSRGLGCQVIAEGIETHGEHRCLDELGGELLQGYRFARPALEPPRRLDLPDADQASHDTQPSARQTQGTLHLTAGMLSRHEAPLHRKVRVPDALSRFRETPALRCIAVLDDEGRPVGVLRQPHLLGLFANPFSHSLYARRTLEEVMDTQMVVVEERLPLELLSARVTEAPEGLAEDFVIVDSLGRYRGIGHIIDLLREITALQVRSARQANPLSGLPGNQAVQQVLAECLADQRPFCAIYCDLDNFKAYNDAYGYAAGDQMILALARLLSEQAGEGDFVGHLGGDDFMLVLEGELGRCRPLCEAILERFDRFVPMFYTEADRRRGGIEANNRQGQRVTFPLMSLSMALHPVSPGVNRSALDISNVLAELKAQAKKRTGSTLFIDRRH</sequence>
<dbReference type="Proteomes" id="UP000199075">
    <property type="component" value="Unassembled WGS sequence"/>
</dbReference>
<dbReference type="InterPro" id="IPR001633">
    <property type="entry name" value="EAL_dom"/>
</dbReference>
<evidence type="ECO:0000259" key="3">
    <source>
        <dbReference type="PROSITE" id="PS50883"/>
    </source>
</evidence>
<evidence type="ECO:0000313" key="7">
    <source>
        <dbReference type="Proteomes" id="UP000199075"/>
    </source>
</evidence>
<dbReference type="SUPFAM" id="SSF55073">
    <property type="entry name" value="Nucleotide cyclase"/>
    <property type="match status" value="1"/>
</dbReference>
<dbReference type="InterPro" id="IPR043128">
    <property type="entry name" value="Rev_trsase/Diguanyl_cyclase"/>
</dbReference>
<dbReference type="EMBL" id="FNIV01000002">
    <property type="protein sequence ID" value="SDN86932.1"/>
    <property type="molecule type" value="Genomic_DNA"/>
</dbReference>
<dbReference type="NCBIfam" id="TIGR00254">
    <property type="entry name" value="GGDEF"/>
    <property type="match status" value="1"/>
</dbReference>
<keyword evidence="1" id="KW-0129">CBS domain</keyword>
<reference evidence="7" key="1">
    <citation type="submission" date="2016-10" db="EMBL/GenBank/DDBJ databases">
        <authorList>
            <person name="Varghese N."/>
            <person name="Submissions S."/>
        </authorList>
    </citation>
    <scope>NUCLEOTIDE SEQUENCE [LARGE SCALE GENOMIC DNA]</scope>
    <source>
        <strain evidence="7">CGMCC 1.6444</strain>
    </source>
</reference>
<dbReference type="InterPro" id="IPR046342">
    <property type="entry name" value="CBS_dom_sf"/>
</dbReference>
<dbReference type="InterPro" id="IPR000160">
    <property type="entry name" value="GGDEF_dom"/>
</dbReference>
<dbReference type="Gene3D" id="3.20.20.450">
    <property type="entry name" value="EAL domain"/>
    <property type="match status" value="1"/>
</dbReference>
<keyword evidence="7" id="KW-1185">Reference proteome</keyword>
<dbReference type="SMART" id="SM00052">
    <property type="entry name" value="EAL"/>
    <property type="match status" value="1"/>
</dbReference>
<dbReference type="SMART" id="SM00267">
    <property type="entry name" value="GGDEF"/>
    <property type="match status" value="1"/>
</dbReference>
<dbReference type="Gene3D" id="3.10.580.10">
    <property type="entry name" value="CBS-domain"/>
    <property type="match status" value="1"/>
</dbReference>
<dbReference type="STRING" id="419597.SAMN04487957_102228"/>
<evidence type="ECO:0000259" key="4">
    <source>
        <dbReference type="PROSITE" id="PS50887"/>
    </source>
</evidence>
<evidence type="ECO:0000256" key="1">
    <source>
        <dbReference type="PROSITE-ProRule" id="PRU00703"/>
    </source>
</evidence>
<dbReference type="SUPFAM" id="SSF54631">
    <property type="entry name" value="CBS-domain pair"/>
    <property type="match status" value="1"/>
</dbReference>
<dbReference type="PANTHER" id="PTHR33121">
    <property type="entry name" value="CYCLIC DI-GMP PHOSPHODIESTERASE PDEF"/>
    <property type="match status" value="1"/>
</dbReference>
<feature type="domain" description="GGDEF" evidence="4">
    <location>
        <begin position="446"/>
        <end position="598"/>
    </location>
</feature>
<dbReference type="PROSITE" id="PS50883">
    <property type="entry name" value="EAL"/>
    <property type="match status" value="1"/>
</dbReference>
<dbReference type="PANTHER" id="PTHR33121:SF76">
    <property type="entry name" value="SIGNALING PROTEIN"/>
    <property type="match status" value="1"/>
</dbReference>
<organism evidence="6 7">
    <name type="scientific">Halomonas shengliensis</name>
    <dbReference type="NCBI Taxonomy" id="419597"/>
    <lineage>
        <taxon>Bacteria</taxon>
        <taxon>Pseudomonadati</taxon>
        <taxon>Pseudomonadota</taxon>
        <taxon>Gammaproteobacteria</taxon>
        <taxon>Oceanospirillales</taxon>
        <taxon>Halomonadaceae</taxon>
        <taxon>Halomonas</taxon>
    </lineage>
</organism>
<dbReference type="Gene3D" id="3.30.70.270">
    <property type="match status" value="1"/>
</dbReference>
<dbReference type="PROSITE" id="PS51371">
    <property type="entry name" value="CBS"/>
    <property type="match status" value="1"/>
</dbReference>
<dbReference type="AlphaFoldDB" id="A0A1H0EX33"/>
<dbReference type="RefSeq" id="WP_245678675.1">
    <property type="nucleotide sequence ID" value="NZ_FNIV01000002.1"/>
</dbReference>
<feature type="region of interest" description="Disordered" evidence="2">
    <location>
        <begin position="255"/>
        <end position="277"/>
    </location>
</feature>
<dbReference type="InterPro" id="IPR035919">
    <property type="entry name" value="EAL_sf"/>
</dbReference>
<dbReference type="Pfam" id="PF00563">
    <property type="entry name" value="EAL"/>
    <property type="match status" value="1"/>
</dbReference>
<dbReference type="InterPro" id="IPR050706">
    <property type="entry name" value="Cyclic-di-GMP_PDE-like"/>
</dbReference>
<feature type="domain" description="EAL" evidence="3">
    <location>
        <begin position="15"/>
        <end position="265"/>
    </location>
</feature>
<evidence type="ECO:0000259" key="5">
    <source>
        <dbReference type="PROSITE" id="PS51371"/>
    </source>
</evidence>
<name>A0A1H0EX33_9GAMM</name>
<dbReference type="Pfam" id="PF00990">
    <property type="entry name" value="GGDEF"/>
    <property type="match status" value="1"/>
</dbReference>
<dbReference type="GO" id="GO:0071111">
    <property type="term" value="F:cyclic-guanylate-specific phosphodiesterase activity"/>
    <property type="evidence" value="ECO:0007669"/>
    <property type="project" value="InterPro"/>
</dbReference>
<dbReference type="CDD" id="cd01949">
    <property type="entry name" value="GGDEF"/>
    <property type="match status" value="1"/>
</dbReference>
<accession>A0A1H0EX33</accession>
<evidence type="ECO:0000256" key="2">
    <source>
        <dbReference type="SAM" id="MobiDB-lite"/>
    </source>
</evidence>
<proteinExistence type="predicted"/>
<dbReference type="CDD" id="cd01948">
    <property type="entry name" value="EAL"/>
    <property type="match status" value="1"/>
</dbReference>
<dbReference type="InterPro" id="IPR000644">
    <property type="entry name" value="CBS_dom"/>
</dbReference>
<dbReference type="Pfam" id="PF00571">
    <property type="entry name" value="CBS"/>
    <property type="match status" value="1"/>
</dbReference>
<dbReference type="InterPro" id="IPR029787">
    <property type="entry name" value="Nucleotide_cyclase"/>
</dbReference>
<dbReference type="SUPFAM" id="SSF141868">
    <property type="entry name" value="EAL domain-like"/>
    <property type="match status" value="1"/>
</dbReference>